<evidence type="ECO:0000313" key="1">
    <source>
        <dbReference type="EMBL" id="SAK63276.1"/>
    </source>
</evidence>
<sequence>MLRLPGTGGNGLAQGVPEIGIAAARMALTLVKESLTGVYQGTERTMPIR</sequence>
<dbReference type="AlphaFoldDB" id="A0A158B0P3"/>
<accession>A0A158B0P3</accession>
<organism evidence="1 2">
    <name type="scientific">Caballeronia ptereochthonis</name>
    <dbReference type="NCBI Taxonomy" id="1777144"/>
    <lineage>
        <taxon>Bacteria</taxon>
        <taxon>Pseudomonadati</taxon>
        <taxon>Pseudomonadota</taxon>
        <taxon>Betaproteobacteria</taxon>
        <taxon>Burkholderiales</taxon>
        <taxon>Burkholderiaceae</taxon>
        <taxon>Caballeronia</taxon>
    </lineage>
</organism>
<keyword evidence="2" id="KW-1185">Reference proteome</keyword>
<protein>
    <submittedName>
        <fullName evidence="1">Uncharacterized protein</fullName>
    </submittedName>
</protein>
<proteinExistence type="predicted"/>
<dbReference type="STRING" id="1777144.AWB83_02606"/>
<dbReference type="EMBL" id="FCOB02000010">
    <property type="protein sequence ID" value="SAK63276.1"/>
    <property type="molecule type" value="Genomic_DNA"/>
</dbReference>
<comment type="caution">
    <text evidence="1">The sequence shown here is derived from an EMBL/GenBank/DDBJ whole genome shotgun (WGS) entry which is preliminary data.</text>
</comment>
<gene>
    <name evidence="1" type="ORF">AWB83_02606</name>
</gene>
<dbReference type="Proteomes" id="UP000054978">
    <property type="component" value="Unassembled WGS sequence"/>
</dbReference>
<evidence type="ECO:0000313" key="2">
    <source>
        <dbReference type="Proteomes" id="UP000054978"/>
    </source>
</evidence>
<name>A0A158B0P3_9BURK</name>
<reference evidence="1" key="1">
    <citation type="submission" date="2016-01" db="EMBL/GenBank/DDBJ databases">
        <authorList>
            <person name="Peeters C."/>
        </authorList>
    </citation>
    <scope>NUCLEOTIDE SEQUENCE [LARGE SCALE GENOMIC DNA]</scope>
    <source>
        <strain evidence="1">LMG 29326</strain>
    </source>
</reference>